<dbReference type="InterPro" id="IPR035069">
    <property type="entry name" value="TTHA1013/TTHA0281-like"/>
</dbReference>
<dbReference type="EMBL" id="JABBJH010000023">
    <property type="protein sequence ID" value="NMK39877.1"/>
    <property type="molecule type" value="Genomic_DNA"/>
</dbReference>
<evidence type="ECO:0000313" key="2">
    <source>
        <dbReference type="EMBL" id="NMK39877.1"/>
    </source>
</evidence>
<evidence type="ECO:0000313" key="3">
    <source>
        <dbReference type="Proteomes" id="UP000536773"/>
    </source>
</evidence>
<proteinExistence type="predicted"/>
<name>A0A848EWS0_MEGEL</name>
<comment type="caution">
    <text evidence="2">The sequence shown here is derived from an EMBL/GenBank/DDBJ whole genome shotgun (WGS) entry which is preliminary data.</text>
</comment>
<dbReference type="InterPro" id="IPR031807">
    <property type="entry name" value="HicB-like"/>
</dbReference>
<dbReference type="Proteomes" id="UP000536773">
    <property type="component" value="Unassembled WGS sequence"/>
</dbReference>
<organism evidence="2 3">
    <name type="scientific">Megasphaera elsdenii</name>
    <dbReference type="NCBI Taxonomy" id="907"/>
    <lineage>
        <taxon>Bacteria</taxon>
        <taxon>Bacillati</taxon>
        <taxon>Bacillota</taxon>
        <taxon>Negativicutes</taxon>
        <taxon>Veillonellales</taxon>
        <taxon>Veillonellaceae</taxon>
        <taxon>Megasphaera</taxon>
    </lineage>
</organism>
<dbReference type="Pfam" id="PF20194">
    <property type="entry name" value="DUF6557"/>
    <property type="match status" value="1"/>
</dbReference>
<gene>
    <name evidence="2" type="ORF">HG933_10970</name>
</gene>
<dbReference type="RefSeq" id="WP_169013949.1">
    <property type="nucleotide sequence ID" value="NZ_JABBJH010000023.1"/>
</dbReference>
<feature type="domain" description="HicB-like antitoxin of toxin-antitoxin system" evidence="1">
    <location>
        <begin position="243"/>
        <end position="311"/>
    </location>
</feature>
<reference evidence="2 3" key="1">
    <citation type="submission" date="2020-04" db="EMBL/GenBank/DDBJ databases">
        <authorList>
            <person name="Hitch T.C.A."/>
            <person name="Wylensek D."/>
            <person name="Clavel T."/>
        </authorList>
    </citation>
    <scope>NUCLEOTIDE SEQUENCE [LARGE SCALE GENOMIC DNA]</scope>
    <source>
        <strain evidence="2 3">WCA-386-APC-2A</strain>
    </source>
</reference>
<dbReference type="SUPFAM" id="SSF143100">
    <property type="entry name" value="TTHA1013/TTHA0281-like"/>
    <property type="match status" value="1"/>
</dbReference>
<protein>
    <recommendedName>
        <fullName evidence="1">HicB-like antitoxin of toxin-antitoxin system domain-containing protein</fullName>
    </recommendedName>
</protein>
<dbReference type="AlphaFoldDB" id="A0A848EWS0"/>
<dbReference type="Gene3D" id="3.30.160.250">
    <property type="match status" value="1"/>
</dbReference>
<sequence>MTLQEALRQADVQKLAAATYEYHRAADSGPTVYDEKRCHGVTKAYSDFIQRLLTLSPKKEDEQCLLPDNEGPFMTAALYLYSDVRAALVQWQLERCYTKTELQHFSTAELKAIRQTQQQHQPDSYAYTFEPWENMLAVDICWPYDFSEDEKLQFLAAVLYEISFCGVTLEEHRRALAEMEDEWQAVKDAQTYPFDEFRREMGWDALPKRAVTEKREDIIKSILAIQQTYKMFQRVFTKAHYPAIFTKEPDGIHVTFPDLPGCISWGRDVPQAIEAARTALTLHLSGMRQDKQSLPPATPVSLCQEREQVKDDEVIYIIYES</sequence>
<dbReference type="InterPro" id="IPR046687">
    <property type="entry name" value="DUF6557"/>
</dbReference>
<accession>A0A848EWS0</accession>
<dbReference type="Pfam" id="PF15919">
    <property type="entry name" value="HicB_lk_antitox"/>
    <property type="match status" value="1"/>
</dbReference>
<evidence type="ECO:0000259" key="1">
    <source>
        <dbReference type="Pfam" id="PF15919"/>
    </source>
</evidence>